<reference evidence="1" key="1">
    <citation type="submission" date="2023-03" db="EMBL/GenBank/DDBJ databases">
        <title>Actinoallomurus iriomotensis NBRC 103684.</title>
        <authorList>
            <person name="Ichikawa N."/>
            <person name="Sato H."/>
            <person name="Tonouchi N."/>
        </authorList>
    </citation>
    <scope>NUCLEOTIDE SEQUENCE</scope>
    <source>
        <strain evidence="1">NBRC 103684</strain>
    </source>
</reference>
<evidence type="ECO:0000313" key="1">
    <source>
        <dbReference type="EMBL" id="GLY91732.1"/>
    </source>
</evidence>
<dbReference type="Proteomes" id="UP001165074">
    <property type="component" value="Unassembled WGS sequence"/>
</dbReference>
<accession>A0A9W6W669</accession>
<organism evidence="1 2">
    <name type="scientific">Actinoallomurus iriomotensis</name>
    <dbReference type="NCBI Taxonomy" id="478107"/>
    <lineage>
        <taxon>Bacteria</taxon>
        <taxon>Bacillati</taxon>
        <taxon>Actinomycetota</taxon>
        <taxon>Actinomycetes</taxon>
        <taxon>Streptosporangiales</taxon>
        <taxon>Thermomonosporaceae</taxon>
        <taxon>Actinoallomurus</taxon>
    </lineage>
</organism>
<proteinExistence type="predicted"/>
<dbReference type="AlphaFoldDB" id="A0A9W6W669"/>
<gene>
    <name evidence="1" type="ORF">Airi02_096600</name>
</gene>
<protein>
    <submittedName>
        <fullName evidence="1">Uncharacterized protein</fullName>
    </submittedName>
</protein>
<name>A0A9W6W669_9ACTN</name>
<comment type="caution">
    <text evidence="1">The sequence shown here is derived from an EMBL/GenBank/DDBJ whole genome shotgun (WGS) entry which is preliminary data.</text>
</comment>
<sequence>MHDQGAYLLGVACRQVQCGERAAAVAQHVGRSITQGGRQAVSVVAEDRR</sequence>
<evidence type="ECO:0000313" key="2">
    <source>
        <dbReference type="Proteomes" id="UP001165074"/>
    </source>
</evidence>
<keyword evidence="2" id="KW-1185">Reference proteome</keyword>
<dbReference type="EMBL" id="BSTK01000022">
    <property type="protein sequence ID" value="GLY91732.1"/>
    <property type="molecule type" value="Genomic_DNA"/>
</dbReference>